<dbReference type="SUPFAM" id="SSF56349">
    <property type="entry name" value="DNA breaking-rejoining enzymes"/>
    <property type="match status" value="1"/>
</dbReference>
<dbReference type="OrthoDB" id="2959108at2759"/>
<dbReference type="InterPro" id="IPR036279">
    <property type="entry name" value="5-3_exonuclease_C_sf"/>
</dbReference>
<feature type="compositionally biased region" description="Polar residues" evidence="2">
    <location>
        <begin position="1351"/>
        <end position="1378"/>
    </location>
</feature>
<dbReference type="Pfam" id="PF00867">
    <property type="entry name" value="XPG_I"/>
    <property type="match status" value="1"/>
</dbReference>
<evidence type="ECO:0000313" key="5">
    <source>
        <dbReference type="Proteomes" id="UP000714275"/>
    </source>
</evidence>
<accession>A0A9P6ZS13</accession>
<dbReference type="GO" id="GO:0006281">
    <property type="term" value="P:DNA repair"/>
    <property type="evidence" value="ECO:0007669"/>
    <property type="project" value="UniProtKB-ARBA"/>
</dbReference>
<feature type="domain" description="XPG-I" evidence="3">
    <location>
        <begin position="484"/>
        <end position="553"/>
    </location>
</feature>
<dbReference type="GO" id="GO:0003677">
    <property type="term" value="F:DNA binding"/>
    <property type="evidence" value="ECO:0007669"/>
    <property type="project" value="InterPro"/>
</dbReference>
<dbReference type="InterPro" id="IPR013762">
    <property type="entry name" value="Integrase-like_cat_sf"/>
</dbReference>
<dbReference type="PANTHER" id="PTHR11081:SF75">
    <property type="entry name" value="ENDONUCLEASE, PUTATIVE (AFU_ORTHOLOGUE AFUA_3G13260)-RELATED"/>
    <property type="match status" value="1"/>
</dbReference>
<comment type="caution">
    <text evidence="4">The sequence shown here is derived from an EMBL/GenBank/DDBJ whole genome shotgun (WGS) entry which is preliminary data.</text>
</comment>
<protein>
    <recommendedName>
        <fullName evidence="3">XPG-I domain-containing protein</fullName>
    </recommendedName>
</protein>
<keyword evidence="1" id="KW-0233">DNA recombination</keyword>
<feature type="region of interest" description="Disordered" evidence="2">
    <location>
        <begin position="756"/>
        <end position="791"/>
    </location>
</feature>
<dbReference type="Gene3D" id="3.40.50.1010">
    <property type="entry name" value="5'-nuclease"/>
    <property type="match status" value="2"/>
</dbReference>
<gene>
    <name evidence="4" type="ORF">EV702DRAFT_1233794</name>
</gene>
<dbReference type="GO" id="GO:0006310">
    <property type="term" value="P:DNA recombination"/>
    <property type="evidence" value="ECO:0007669"/>
    <property type="project" value="UniProtKB-KW"/>
</dbReference>
<dbReference type="EMBL" id="JABBWD010000031">
    <property type="protein sequence ID" value="KAG1775720.1"/>
    <property type="molecule type" value="Genomic_DNA"/>
</dbReference>
<reference evidence="4" key="1">
    <citation type="journal article" date="2020" name="New Phytol.">
        <title>Comparative genomics reveals dynamic genome evolution in host specialist ectomycorrhizal fungi.</title>
        <authorList>
            <person name="Lofgren L.A."/>
            <person name="Nguyen N.H."/>
            <person name="Vilgalys R."/>
            <person name="Ruytinx J."/>
            <person name="Liao H.L."/>
            <person name="Branco S."/>
            <person name="Kuo A."/>
            <person name="LaButti K."/>
            <person name="Lipzen A."/>
            <person name="Andreopoulos W."/>
            <person name="Pangilinan J."/>
            <person name="Riley R."/>
            <person name="Hundley H."/>
            <person name="Na H."/>
            <person name="Barry K."/>
            <person name="Grigoriev I.V."/>
            <person name="Stajich J.E."/>
            <person name="Kennedy P.G."/>
        </authorList>
    </citation>
    <scope>NUCLEOTIDE SEQUENCE</scope>
    <source>
        <strain evidence="4">DOB743</strain>
    </source>
</reference>
<evidence type="ECO:0000259" key="3">
    <source>
        <dbReference type="SMART" id="SM00484"/>
    </source>
</evidence>
<sequence length="1501" mass="166112">MLLDCFMSIAPGGALFGSLVDGPISLLPLATKFVLVSDNVAEWPSQVPALIVRMWDLHIAIIYAFTHLPRFTTFTAFTCIPVPEGTATAKNATNIEQAFLTMTKQIKDSIPVPEGTATVKNATNVEQAFLTMTKQIKDSIPIPEGTATTKNATNVEQAFLTMTKQIKDSNGSRALAALPSSMKCSIVLVLLMSGIERPTSSVIVKVLVEASPRAVSTQRILLTSDATSSAAISHEHAAASATMLSGQSSLVSTHDCTSASAVLISPPLPPIPPLFPPMASDWCQAALDPAFSSGDKSRHSPAVQEVVETEVEEGRSKLLVLTMMLIRAIKLLVFGRRKMLGWGVMKTMTMGINELWKLVSPSTEGQTLTAFALEGLKGHVQDESGLSMMKVGVDASAWLYVVCKLQAFRLGHAQSGENPELRTLMYKLVALASAPVHAHFIFDGDDRPPIKCSKHVQLAPHWLTRSLQELLHIFGFTWAMQQAEFHGQARGEAEADLAFLSKAGKISAVLTEDSDTLLFGAEKVLCVTDNEDGTFIVDAYCAEALSNDPKIPLTTARLLLWAMLRGGDYNPGGLAGCGSQVSRALLAGDLGDSLMHVMTSAAPAQLQSMLGTWHDRLRTVLVDGTLGRKYPTLAASIPADFPSVDTMHLYLNPATTWSDDTSSSLLPKFDPTQPDLTRLAAFCEARLGWMRPKIHKYFRNKLWSAACMRALCQLPTNDGSALPKPTFNVDKRKDPKGGVPVYCVTLYVPSFVNATNDGIQADDDSSPEENQHTTSMGPSSGDLPPDWHPRPSAQYAAVADMLWPETRQHYTTSPLVMGRTKKTSAKVLVHPSEASPKKRRKGAQPTGNTTLPVIDKIKERAKQQHKHASSTRKNYSSYVDRGQKWLKVHASTTSCEDEETHDSDAYEDPTFRDALEEIPNQHSDKALALFLSYKCFHENNGQSTCDGIHAAFKKYWEEAAGDTYRGKWHFNEVRKCWEGNPACSAEVQDVIKSVRHKANSEGADRTHSVAMSKGFMDRILMWIHKCHPRETYTGLVRMLLEGDKLATDNLTLELRTSITRVVMYQAFSTTAWNLWTRCFELIKLKRKDLTIDPSEVGVAFRKYLCNETPSIKDLHAHFEVFLSNRKGWQRKVDKGLKEADPRSNRYKIYPQPDIPGCDCFFWMLLWLALLKRVHYNSELEPDDFVFPAISSNGIVHRGEHISHDAVQAWIDEATTGAGIPRGVGDSFTTHTYRRGGAQWRWMFAPVGERWTLARVRWWGLWAENENLDTLIRTEADGSLLGEHQLVKPACSQDLQLMQQFITADVADLRSDIWILTNAFVSRRNGQPSSTEPLVQRPLCAGTSFPRESPTFVQQTVPASGPSRTLNPTTNSAGTTNFGSRPLPEKGLDIPNLPVRCADGSYAPKKDSWKYIVQHWTEADPGRGLHVALRDWPAEWLRGKNKAIFGSKYHQRALIALEFLEQYQGNESVFLAAYPECTEGHTALLTAVKRAKKDHGEIIPRK</sequence>
<dbReference type="SUPFAM" id="SSF47807">
    <property type="entry name" value="5' to 3' exonuclease, C-terminal subdomain"/>
    <property type="match status" value="1"/>
</dbReference>
<dbReference type="GO" id="GO:0015074">
    <property type="term" value="P:DNA integration"/>
    <property type="evidence" value="ECO:0007669"/>
    <property type="project" value="InterPro"/>
</dbReference>
<dbReference type="InterPro" id="IPR011010">
    <property type="entry name" value="DNA_brk_join_enz"/>
</dbReference>
<dbReference type="PANTHER" id="PTHR11081">
    <property type="entry name" value="FLAP ENDONUCLEASE FAMILY MEMBER"/>
    <property type="match status" value="1"/>
</dbReference>
<dbReference type="InterPro" id="IPR029060">
    <property type="entry name" value="PIN-like_dom_sf"/>
</dbReference>
<dbReference type="SMART" id="SM00484">
    <property type="entry name" value="XPGI"/>
    <property type="match status" value="1"/>
</dbReference>
<dbReference type="GO" id="GO:0017108">
    <property type="term" value="F:5'-flap endonuclease activity"/>
    <property type="evidence" value="ECO:0007669"/>
    <property type="project" value="TreeGrafter"/>
</dbReference>
<evidence type="ECO:0000256" key="2">
    <source>
        <dbReference type="SAM" id="MobiDB-lite"/>
    </source>
</evidence>
<evidence type="ECO:0000256" key="1">
    <source>
        <dbReference type="ARBA" id="ARBA00023172"/>
    </source>
</evidence>
<feature type="region of interest" description="Disordered" evidence="2">
    <location>
        <begin position="1351"/>
        <end position="1386"/>
    </location>
</feature>
<proteinExistence type="predicted"/>
<dbReference type="InterPro" id="IPR006084">
    <property type="entry name" value="XPG/Rad2"/>
</dbReference>
<dbReference type="SUPFAM" id="SSF88723">
    <property type="entry name" value="PIN domain-like"/>
    <property type="match status" value="1"/>
</dbReference>
<evidence type="ECO:0000313" key="4">
    <source>
        <dbReference type="EMBL" id="KAG1775720.1"/>
    </source>
</evidence>
<feature type="region of interest" description="Disordered" evidence="2">
    <location>
        <begin position="828"/>
        <end position="851"/>
    </location>
</feature>
<dbReference type="PRINTS" id="PR00853">
    <property type="entry name" value="XPGRADSUPER"/>
</dbReference>
<dbReference type="InterPro" id="IPR006086">
    <property type="entry name" value="XPG-I_dom"/>
</dbReference>
<name>A0A9P6ZS13_9AGAM</name>
<keyword evidence="5" id="KW-1185">Reference proteome</keyword>
<dbReference type="Proteomes" id="UP000714275">
    <property type="component" value="Unassembled WGS sequence"/>
</dbReference>
<dbReference type="CDD" id="cd09870">
    <property type="entry name" value="PIN_YEN1"/>
    <property type="match status" value="1"/>
</dbReference>
<organism evidence="4 5">
    <name type="scientific">Suillus placidus</name>
    <dbReference type="NCBI Taxonomy" id="48579"/>
    <lineage>
        <taxon>Eukaryota</taxon>
        <taxon>Fungi</taxon>
        <taxon>Dikarya</taxon>
        <taxon>Basidiomycota</taxon>
        <taxon>Agaricomycotina</taxon>
        <taxon>Agaricomycetes</taxon>
        <taxon>Agaricomycetidae</taxon>
        <taxon>Boletales</taxon>
        <taxon>Suillineae</taxon>
        <taxon>Suillaceae</taxon>
        <taxon>Suillus</taxon>
    </lineage>
</organism>
<dbReference type="Gene3D" id="1.10.443.10">
    <property type="entry name" value="Intergrase catalytic core"/>
    <property type="match status" value="1"/>
</dbReference>